<evidence type="ECO:0000313" key="1">
    <source>
        <dbReference type="EMBL" id="EOD77771.1"/>
    </source>
</evidence>
<gene>
    <name evidence="1" type="ORF">D515_03533</name>
</gene>
<evidence type="ECO:0008006" key="3">
    <source>
        <dbReference type="Google" id="ProtNLM"/>
    </source>
</evidence>
<organism evidence="1 2">
    <name type="scientific">Grimontia indica</name>
    <dbReference type="NCBI Taxonomy" id="1056512"/>
    <lineage>
        <taxon>Bacteria</taxon>
        <taxon>Pseudomonadati</taxon>
        <taxon>Pseudomonadota</taxon>
        <taxon>Gammaproteobacteria</taxon>
        <taxon>Vibrionales</taxon>
        <taxon>Vibrionaceae</taxon>
        <taxon>Grimontia</taxon>
    </lineage>
</organism>
<proteinExistence type="predicted"/>
<dbReference type="EMBL" id="ANFM02000042">
    <property type="protein sequence ID" value="EOD77771.1"/>
    <property type="molecule type" value="Genomic_DNA"/>
</dbReference>
<reference evidence="1 2" key="1">
    <citation type="journal article" date="2014" name="PLoS ONE">
        <title>Grimontia indica AK16(T), sp. nov., Isolated from a Seawater Sample Reports the Presence of Pathogenic Genes Similar to Vibrio Genus.</title>
        <authorList>
            <person name="Singh A."/>
            <person name="Vaidya B."/>
            <person name="Khatri I."/>
            <person name="Srinivas T.N."/>
            <person name="Subramanian S."/>
            <person name="Korpole S."/>
            <person name="Pinnaka A.K."/>
        </authorList>
    </citation>
    <scope>NUCLEOTIDE SEQUENCE [LARGE SCALE GENOMIC DNA]</scope>
    <source>
        <strain evidence="1 2">AK16</strain>
    </source>
</reference>
<accession>R1IAH9</accession>
<dbReference type="AlphaFoldDB" id="R1IAH9"/>
<name>R1IAH9_9GAMM</name>
<sequence>MKTKLFNIKYCGSSWKLPRNSEKKKSELLVPTLSAYAIEFSELRIFGFFEEGTHKTLTQDIDYFINGDSIFIDYFHPVHVTYIQLIVNYHGIREYELLFPKVTNLELKSRLAKFYQESEASFESQSWLCYSLMNAAIFEGMLISVIGKDCGFYNLIEMAKNKGYINSFESECIHNARNKRNLIHAGKFKADFITRAEAMDLRTVMDKLIYDLQVESRQGQTL</sequence>
<dbReference type="RefSeq" id="WP_002541369.1">
    <property type="nucleotide sequence ID" value="NZ_ANFM02000042.1"/>
</dbReference>
<keyword evidence="2" id="KW-1185">Reference proteome</keyword>
<protein>
    <recommendedName>
        <fullName evidence="3">DUF4145 domain-containing protein</fullName>
    </recommendedName>
</protein>
<comment type="caution">
    <text evidence="1">The sequence shown here is derived from an EMBL/GenBank/DDBJ whole genome shotgun (WGS) entry which is preliminary data.</text>
</comment>
<evidence type="ECO:0000313" key="2">
    <source>
        <dbReference type="Proteomes" id="UP000011223"/>
    </source>
</evidence>
<dbReference type="Proteomes" id="UP000011223">
    <property type="component" value="Unassembled WGS sequence"/>
</dbReference>